<dbReference type="Pfam" id="PF12079">
    <property type="entry name" value="DUF3558"/>
    <property type="match status" value="1"/>
</dbReference>
<dbReference type="AlphaFoldDB" id="A0A0F0HH36"/>
<reference evidence="1 2" key="1">
    <citation type="submission" date="2015-02" db="EMBL/GenBank/DDBJ databases">
        <authorList>
            <person name="Ju K.-S."/>
            <person name="Doroghazi J.R."/>
            <person name="Metcalf W."/>
        </authorList>
    </citation>
    <scope>NUCLEOTIDE SEQUENCE [LARGE SCALE GENOMIC DNA]</scope>
    <source>
        <strain evidence="1 2">NRRL B-16140</strain>
    </source>
</reference>
<gene>
    <name evidence="1" type="ORF">UK23_01455</name>
</gene>
<organism evidence="1 2">
    <name type="scientific">Lentzea aerocolonigenes</name>
    <name type="common">Lechevalieria aerocolonigenes</name>
    <name type="synonym">Saccharothrix aerocolonigenes</name>
    <dbReference type="NCBI Taxonomy" id="68170"/>
    <lineage>
        <taxon>Bacteria</taxon>
        <taxon>Bacillati</taxon>
        <taxon>Actinomycetota</taxon>
        <taxon>Actinomycetes</taxon>
        <taxon>Pseudonocardiales</taxon>
        <taxon>Pseudonocardiaceae</taxon>
        <taxon>Lentzea</taxon>
    </lineage>
</organism>
<sequence>MDRPKAVDMKTLDPCSLITPETKKALGIRTAEALPADNDYGDGAKACGTTYEDRTYNWDIETIVNGGVARLKSTEGKARELTELKIAGYPAYLGKGKSQGTGSPQCEIYIDAHDDQLLLVSVSAPFSGTVTEDSACDKVKPLAEAVGAVLATK</sequence>
<evidence type="ECO:0000313" key="2">
    <source>
        <dbReference type="Proteomes" id="UP000033393"/>
    </source>
</evidence>
<name>A0A0F0HH36_LENAE</name>
<comment type="caution">
    <text evidence="1">The sequence shown here is derived from an EMBL/GenBank/DDBJ whole genome shotgun (WGS) entry which is preliminary data.</text>
</comment>
<dbReference type="PATRIC" id="fig|68170.10.peg.3454"/>
<dbReference type="Proteomes" id="UP000033393">
    <property type="component" value="Unassembled WGS sequence"/>
</dbReference>
<accession>A0A0F0HH36</accession>
<protein>
    <recommendedName>
        <fullName evidence="3">DUF3558 domain-containing protein</fullName>
    </recommendedName>
</protein>
<evidence type="ECO:0008006" key="3">
    <source>
        <dbReference type="Google" id="ProtNLM"/>
    </source>
</evidence>
<keyword evidence="2" id="KW-1185">Reference proteome</keyword>
<dbReference type="InterPro" id="IPR024520">
    <property type="entry name" value="DUF3558"/>
</dbReference>
<proteinExistence type="predicted"/>
<evidence type="ECO:0000313" key="1">
    <source>
        <dbReference type="EMBL" id="KJK53028.1"/>
    </source>
</evidence>
<dbReference type="EMBL" id="JYJG01000004">
    <property type="protein sequence ID" value="KJK53028.1"/>
    <property type="molecule type" value="Genomic_DNA"/>
</dbReference>